<evidence type="ECO:0000256" key="1">
    <source>
        <dbReference type="ARBA" id="ARBA00022737"/>
    </source>
</evidence>
<dbReference type="EMBL" id="MN739826">
    <property type="protein sequence ID" value="QHT27672.1"/>
    <property type="molecule type" value="Genomic_DNA"/>
</dbReference>
<reference evidence="3" key="1">
    <citation type="journal article" date="2020" name="Nature">
        <title>Giant virus diversity and host interactions through global metagenomics.</title>
        <authorList>
            <person name="Schulz F."/>
            <person name="Roux S."/>
            <person name="Paez-Espino D."/>
            <person name="Jungbluth S."/>
            <person name="Walsh D.A."/>
            <person name="Denef V.J."/>
            <person name="McMahon K.D."/>
            <person name="Konstantinidis K.T."/>
            <person name="Eloe-Fadrosh E.A."/>
            <person name="Kyrpides N.C."/>
            <person name="Woyke T."/>
        </authorList>
    </citation>
    <scope>NUCLEOTIDE SEQUENCE</scope>
    <source>
        <strain evidence="3">GVMAG-M-3300023179-33</strain>
    </source>
</reference>
<organism evidence="3">
    <name type="scientific">viral metagenome</name>
    <dbReference type="NCBI Taxonomy" id="1070528"/>
    <lineage>
        <taxon>unclassified sequences</taxon>
        <taxon>metagenomes</taxon>
        <taxon>organismal metagenomes</taxon>
    </lineage>
</organism>
<accession>A0A6C0EFY2</accession>
<evidence type="ECO:0000256" key="2">
    <source>
        <dbReference type="SAM" id="Phobius"/>
    </source>
</evidence>
<keyword evidence="2" id="KW-1133">Transmembrane helix</keyword>
<dbReference type="SUPFAM" id="SSF82185">
    <property type="entry name" value="Histone H3 K4-specific methyltransferase SET7/9 N-terminal domain"/>
    <property type="match status" value="1"/>
</dbReference>
<dbReference type="AlphaFoldDB" id="A0A6C0EFY2"/>
<evidence type="ECO:0008006" key="4">
    <source>
        <dbReference type="Google" id="ProtNLM"/>
    </source>
</evidence>
<dbReference type="Gene3D" id="2.20.110.10">
    <property type="entry name" value="Histone H3 K4-specific methyltransferase SET7/9 N-terminal domain"/>
    <property type="match status" value="1"/>
</dbReference>
<sequence>MTNNKQQTTNNNIINMNTIINIIYIIVIFNIIITIIKSSDTCNFKKSGKDFTIDFKGDVKNNFKFSLNGIYNYIYYYGDIYCVGEWKMVSKNDDNNYSMVYYGDIKNGMPHGVNEHTMITHNYKIDNNIETKYSYTGSWNNGNKEGHGLQKITFIDKNSNINPIIITIQKGLFNKNDIIEGVEFSYLIDVNVCYVYVGKFYNNRPNGTGIIHYNNGTIFEGEFMKGNLVNIVKTTTNEIDQFNCLEKLIQPL</sequence>
<evidence type="ECO:0000313" key="3">
    <source>
        <dbReference type="EMBL" id="QHT27672.1"/>
    </source>
</evidence>
<keyword evidence="2" id="KW-0812">Transmembrane</keyword>
<name>A0A6C0EFY2_9ZZZZ</name>
<feature type="transmembrane region" description="Helical" evidence="2">
    <location>
        <begin position="12"/>
        <end position="36"/>
    </location>
</feature>
<proteinExistence type="predicted"/>
<dbReference type="Pfam" id="PF02493">
    <property type="entry name" value="MORN"/>
    <property type="match status" value="3"/>
</dbReference>
<keyword evidence="2" id="KW-0472">Membrane</keyword>
<protein>
    <recommendedName>
        <fullName evidence="4">MORN repeat protein</fullName>
    </recommendedName>
</protein>
<keyword evidence="1" id="KW-0677">Repeat</keyword>
<dbReference type="InterPro" id="IPR003409">
    <property type="entry name" value="MORN"/>
</dbReference>